<gene>
    <name evidence="1" type="ORF">KL86PLE_40252</name>
</gene>
<proteinExistence type="predicted"/>
<dbReference type="SUPFAM" id="SSF56784">
    <property type="entry name" value="HAD-like"/>
    <property type="match status" value="1"/>
</dbReference>
<dbReference type="EMBL" id="FMJD01000008">
    <property type="protein sequence ID" value="SCM76447.1"/>
    <property type="molecule type" value="Genomic_DNA"/>
</dbReference>
<evidence type="ECO:0008006" key="2">
    <source>
        <dbReference type="Google" id="ProtNLM"/>
    </source>
</evidence>
<dbReference type="InterPro" id="IPR036412">
    <property type="entry name" value="HAD-like_sf"/>
</dbReference>
<dbReference type="Gene3D" id="3.40.50.1000">
    <property type="entry name" value="HAD superfamily/HAD-like"/>
    <property type="match status" value="1"/>
</dbReference>
<accession>A0A212LG52</accession>
<evidence type="ECO:0000313" key="1">
    <source>
        <dbReference type="EMBL" id="SCM76447.1"/>
    </source>
</evidence>
<dbReference type="Gene3D" id="1.10.150.400">
    <property type="match status" value="1"/>
</dbReference>
<protein>
    <recommendedName>
        <fullName evidence="2">Hydrolase (HAD superfamily)</fullName>
    </recommendedName>
</protein>
<dbReference type="RefSeq" id="WP_288196625.1">
    <property type="nucleotide sequence ID" value="NZ_LT608334.1"/>
</dbReference>
<dbReference type="CDD" id="cd01427">
    <property type="entry name" value="HAD_like"/>
    <property type="match status" value="1"/>
</dbReference>
<name>A0A212LG52_9HYPH</name>
<dbReference type="InterPro" id="IPR023214">
    <property type="entry name" value="HAD_sf"/>
</dbReference>
<organism evidence="1">
    <name type="scientific">uncultured Pleomorphomonas sp</name>
    <dbReference type="NCBI Taxonomy" id="442121"/>
    <lineage>
        <taxon>Bacteria</taxon>
        <taxon>Pseudomonadati</taxon>
        <taxon>Pseudomonadota</taxon>
        <taxon>Alphaproteobacteria</taxon>
        <taxon>Hyphomicrobiales</taxon>
        <taxon>Pleomorphomonadaceae</taxon>
        <taxon>Pleomorphomonas</taxon>
        <taxon>environmental samples</taxon>
    </lineage>
</organism>
<sequence length="718" mass="81994">MLVSPPKIAQIQDAKLVSFDIFDTLLGRIVASPSDVFRFMEADIAKLLGRTISDFAILRNTSEQEVKEIAQKRGIDDITLNEIYTHLLLRLNADQALLQQICEIELNWERRCTSVRSPGQVLFNLARRLHKDIVLVSDMYLPKSFIEELLATHGYSGYLKLYISCEYGKSKASGNIFEVVATDFAVAYDEILHIGDNENGDVAIPKRLGIKPFRLPRSVEQLNNRYSFGRSIFEGAVRTNRTLSTSVMTQQIADFIFDEPDVDLEGAFGGDPFAFGYALLGPLLLGYVTWLHAEAKARGIDRLLFLSRDGQLMQRAYQAIFEHQALPNDYIFASRQVARICSLGSDWDIERVLDEQIYATKLSDFLEFRFGLSAEELDLNKLYELGYTGSEMNIGNKVDRQALRELVFHHRSIIIKRAEEQRSRYRAYLLKHIGTSSNVAVVDIGYAGTMQASISRLTGKQIAGFYLATTSKVLEFSETIGKSFAYIDSFATSNNNPTLGIHKYRFLYETLICSAEDSFEGFDLSIEEVKPKQWKNSQAKNRKGFVKLAHAGTVRFCQDIMRRWPRQEYTFHLTGAAASLPLDSFLRAPPPPDVKLFEDIEFEDRYGPSIKRVFIASQRLAKMGPVVELWQEGVEVRTKAESKVRFEGQRSGKPTLPIETVYEFDSGFALKCEGLLMRYVLSQKLLKKYRKDRRRFFSDSQNLIWRNYGRLTEKRLRS</sequence>
<reference evidence="1" key="1">
    <citation type="submission" date="2016-08" db="EMBL/GenBank/DDBJ databases">
        <authorList>
            <person name="Seilhamer J.J."/>
        </authorList>
    </citation>
    <scope>NUCLEOTIDE SEQUENCE</scope>
    <source>
        <strain evidence="1">86</strain>
    </source>
</reference>
<dbReference type="AlphaFoldDB" id="A0A212LG52"/>